<name>A0A1X7HNZ5_9BACL</name>
<dbReference type="EMBL" id="LT840184">
    <property type="protein sequence ID" value="SMF90071.1"/>
    <property type="molecule type" value="Genomic_DNA"/>
</dbReference>
<dbReference type="Proteomes" id="UP000192940">
    <property type="component" value="Chromosome I"/>
</dbReference>
<gene>
    <name evidence="2" type="ORF">SAMN05661091_4881</name>
</gene>
<reference evidence="3" key="1">
    <citation type="submission" date="2017-04" db="EMBL/GenBank/DDBJ databases">
        <authorList>
            <person name="Varghese N."/>
            <person name="Submissions S."/>
        </authorList>
    </citation>
    <scope>NUCLEOTIDE SEQUENCE [LARGE SCALE GENOMIC DNA]</scope>
    <source>
        <strain evidence="3">N3/975</strain>
    </source>
</reference>
<evidence type="ECO:0008006" key="4">
    <source>
        <dbReference type="Google" id="ProtNLM"/>
    </source>
</evidence>
<dbReference type="STRING" id="1313296.SAMN05661091_4881"/>
<feature type="compositionally biased region" description="Basic and acidic residues" evidence="1">
    <location>
        <begin position="1"/>
        <end position="12"/>
    </location>
</feature>
<keyword evidence="3" id="KW-1185">Reference proteome</keyword>
<accession>A0A1X7HNZ5</accession>
<evidence type="ECO:0000256" key="1">
    <source>
        <dbReference type="SAM" id="MobiDB-lite"/>
    </source>
</evidence>
<dbReference type="RefSeq" id="WP_208915574.1">
    <property type="nucleotide sequence ID" value="NZ_LT840184.1"/>
</dbReference>
<proteinExistence type="predicted"/>
<organism evidence="2 3">
    <name type="scientific">Paenibacillus uliginis N3/975</name>
    <dbReference type="NCBI Taxonomy" id="1313296"/>
    <lineage>
        <taxon>Bacteria</taxon>
        <taxon>Bacillati</taxon>
        <taxon>Bacillota</taxon>
        <taxon>Bacilli</taxon>
        <taxon>Bacillales</taxon>
        <taxon>Paenibacillaceae</taxon>
        <taxon>Paenibacillus</taxon>
    </lineage>
</organism>
<feature type="region of interest" description="Disordered" evidence="1">
    <location>
        <begin position="1"/>
        <end position="92"/>
    </location>
</feature>
<dbReference type="AlphaFoldDB" id="A0A1X7HNZ5"/>
<evidence type="ECO:0000313" key="2">
    <source>
        <dbReference type="EMBL" id="SMF90071.1"/>
    </source>
</evidence>
<sequence>MNRFEKEERAEYTDLSTVESQRNDLIPEEFPEGPYGADLRSESLGKSSPWRKDQRPPNPFNYEDRNLHMGINRDFPGADETIQADPGQEKPE</sequence>
<protein>
    <recommendedName>
        <fullName evidence="4">Cytosolic protein</fullName>
    </recommendedName>
</protein>
<evidence type="ECO:0000313" key="3">
    <source>
        <dbReference type="Proteomes" id="UP000192940"/>
    </source>
</evidence>